<dbReference type="GO" id="GO:0016020">
    <property type="term" value="C:membrane"/>
    <property type="evidence" value="ECO:0007669"/>
    <property type="project" value="UniProtKB-SubCell"/>
</dbReference>
<feature type="transmembrane region" description="Helical" evidence="5">
    <location>
        <begin position="258"/>
        <end position="289"/>
    </location>
</feature>
<name>A0A6L9XWR3_9MICO</name>
<evidence type="ECO:0000256" key="2">
    <source>
        <dbReference type="ARBA" id="ARBA00022692"/>
    </source>
</evidence>
<dbReference type="Proteomes" id="UP000474967">
    <property type="component" value="Unassembled WGS sequence"/>
</dbReference>
<feature type="transmembrane region" description="Helical" evidence="5">
    <location>
        <begin position="212"/>
        <end position="238"/>
    </location>
</feature>
<keyword evidence="2 5" id="KW-0812">Transmembrane</keyword>
<dbReference type="PIRSF" id="PIRSF006060">
    <property type="entry name" value="AA_transporter"/>
    <property type="match status" value="1"/>
</dbReference>
<evidence type="ECO:0000256" key="5">
    <source>
        <dbReference type="SAM" id="Phobius"/>
    </source>
</evidence>
<dbReference type="Gene3D" id="1.20.1740.10">
    <property type="entry name" value="Amino acid/polyamine transporter I"/>
    <property type="match status" value="1"/>
</dbReference>
<feature type="transmembrane region" description="Helical" evidence="5">
    <location>
        <begin position="74"/>
        <end position="95"/>
    </location>
</feature>
<dbReference type="InterPro" id="IPR004841">
    <property type="entry name" value="AA-permease/SLC12A_dom"/>
</dbReference>
<feature type="transmembrane region" description="Helical" evidence="5">
    <location>
        <begin position="377"/>
        <end position="394"/>
    </location>
</feature>
<evidence type="ECO:0000259" key="6">
    <source>
        <dbReference type="Pfam" id="PF00324"/>
    </source>
</evidence>
<feature type="transmembrane region" description="Helical" evidence="5">
    <location>
        <begin position="20"/>
        <end position="40"/>
    </location>
</feature>
<feature type="transmembrane region" description="Helical" evidence="5">
    <location>
        <begin position="406"/>
        <end position="424"/>
    </location>
</feature>
<feature type="transmembrane region" description="Helical" evidence="5">
    <location>
        <begin position="309"/>
        <end position="331"/>
    </location>
</feature>
<comment type="subcellular location">
    <subcellularLocation>
        <location evidence="1">Membrane</location>
        <topology evidence="1">Multi-pass membrane protein</topology>
    </subcellularLocation>
</comment>
<gene>
    <name evidence="7" type="ORF">G3T36_08000</name>
</gene>
<comment type="caution">
    <text evidence="7">The sequence shown here is derived from an EMBL/GenBank/DDBJ whole genome shotgun (WGS) entry which is preliminary data.</text>
</comment>
<keyword evidence="4 5" id="KW-0472">Membrane</keyword>
<organism evidence="7 8">
    <name type="scientific">Leifsonia tongyongensis</name>
    <dbReference type="NCBI Taxonomy" id="1268043"/>
    <lineage>
        <taxon>Bacteria</taxon>
        <taxon>Bacillati</taxon>
        <taxon>Actinomycetota</taxon>
        <taxon>Actinomycetes</taxon>
        <taxon>Micrococcales</taxon>
        <taxon>Microbacteriaceae</taxon>
        <taxon>Leifsonia</taxon>
    </lineage>
</organism>
<dbReference type="EMBL" id="JAAGWY010000002">
    <property type="protein sequence ID" value="NEN05813.1"/>
    <property type="molecule type" value="Genomic_DNA"/>
</dbReference>
<feature type="transmembrane region" description="Helical" evidence="5">
    <location>
        <begin position="337"/>
        <end position="365"/>
    </location>
</feature>
<dbReference type="PANTHER" id="PTHR42770">
    <property type="entry name" value="AMINO ACID TRANSPORTER-RELATED"/>
    <property type="match status" value="1"/>
</dbReference>
<dbReference type="PANTHER" id="PTHR42770:SF11">
    <property type="entry name" value="INNER MEMBRANE TRANSPORT PROTEIN YBAT"/>
    <property type="match status" value="1"/>
</dbReference>
<feature type="transmembrane region" description="Helical" evidence="5">
    <location>
        <begin position="135"/>
        <end position="156"/>
    </location>
</feature>
<feature type="domain" description="Amino acid permease/ SLC12A" evidence="6">
    <location>
        <begin position="14"/>
        <end position="365"/>
    </location>
</feature>
<accession>A0A6L9XWR3</accession>
<protein>
    <submittedName>
        <fullName evidence="7">APC family permease</fullName>
    </submittedName>
</protein>
<dbReference type="AlphaFoldDB" id="A0A6L9XWR3"/>
<sequence length="454" mass="48204">MAFMGPATSVAFNTNPAAAGAGFALPLSIVLALVACLLLANTIAQFARKLPTSGFAYTFNTHGFGHSGGFLSGWLLLLSYGMLAPMLLSAIGTYSSGFLHDQFNINIPWQAMALIFGAIVWGINASGVSESAKTALIFLVIEVGVILGLVGTILGHGGAEGLSFGPFNPANSLHGIGGLGTGMLWGILMFIGFESVATLGEEAKSPKRTIPIALFTAVIVIGIFYVLSAYGAAIGFGQSHAEAFAADTNPWGTLATKFWGASWALVLTVLASQFANFVSGTNAVVRVIFSMGREGILPKILGRTSKRQIPHIALGAYMIFGLVFVFVLGAFLDPLVIYGFCGTILGLGMIIIYILMSLSVIRFYLREHPSEFRIGRHAVLPIITAILMLLPVYGQVSPVPPFPNNLVPYIVIIWMLAGTAYLIYLKRKGKDLIEAMGRVFEDTPETVAPSSATE</sequence>
<feature type="transmembrane region" description="Helical" evidence="5">
    <location>
        <begin position="107"/>
        <end position="123"/>
    </location>
</feature>
<evidence type="ECO:0000256" key="3">
    <source>
        <dbReference type="ARBA" id="ARBA00022989"/>
    </source>
</evidence>
<evidence type="ECO:0000313" key="7">
    <source>
        <dbReference type="EMBL" id="NEN05813.1"/>
    </source>
</evidence>
<keyword evidence="3 5" id="KW-1133">Transmembrane helix</keyword>
<evidence type="ECO:0000313" key="8">
    <source>
        <dbReference type="Proteomes" id="UP000474967"/>
    </source>
</evidence>
<proteinExistence type="predicted"/>
<evidence type="ECO:0000256" key="1">
    <source>
        <dbReference type="ARBA" id="ARBA00004141"/>
    </source>
</evidence>
<dbReference type="GO" id="GO:0055085">
    <property type="term" value="P:transmembrane transport"/>
    <property type="evidence" value="ECO:0007669"/>
    <property type="project" value="InterPro"/>
</dbReference>
<feature type="transmembrane region" description="Helical" evidence="5">
    <location>
        <begin position="176"/>
        <end position="200"/>
    </location>
</feature>
<keyword evidence="8" id="KW-1185">Reference proteome</keyword>
<evidence type="ECO:0000256" key="4">
    <source>
        <dbReference type="ARBA" id="ARBA00023136"/>
    </source>
</evidence>
<dbReference type="InterPro" id="IPR050367">
    <property type="entry name" value="APC_superfamily"/>
</dbReference>
<dbReference type="Pfam" id="PF00324">
    <property type="entry name" value="AA_permease"/>
    <property type="match status" value="1"/>
</dbReference>
<reference evidence="7 8" key="1">
    <citation type="journal article" date="2014" name="J. Microbiol.">
        <title>Diaminobutyricibacter tongyongensis gen. nov., sp. nov. and Homoserinibacter gongjuensis gen. nov., sp. nov. belong to the family Microbacteriaceae.</title>
        <authorList>
            <person name="Kim S.J."/>
            <person name="Ahn J.H."/>
            <person name="Weon H.Y."/>
            <person name="Hamada M."/>
            <person name="Suzuki K."/>
            <person name="Kwon S.W."/>
        </authorList>
    </citation>
    <scope>NUCLEOTIDE SEQUENCE [LARGE SCALE GENOMIC DNA]</scope>
    <source>
        <strain evidence="7 8">NBRC 108724</strain>
    </source>
</reference>